<dbReference type="Proteomes" id="UP000790787">
    <property type="component" value="Chromosome 4"/>
</dbReference>
<evidence type="ECO:0000313" key="1">
    <source>
        <dbReference type="Proteomes" id="UP000790787"/>
    </source>
</evidence>
<name>A0AC58UCG2_TOBAC</name>
<proteinExistence type="predicted"/>
<sequence>MGAWRSNGDASGMWTATVNCISEAVREVLRVSNGLSDGRKGDWWWSTEVHGKLESKKVAYLKLFKSLNEEEKITNRERYKVSKKEAKLAVTAAKTATFEHLYKELGGK</sequence>
<reference evidence="2" key="2">
    <citation type="submission" date="2025-08" db="UniProtKB">
        <authorList>
            <consortium name="RefSeq"/>
        </authorList>
    </citation>
    <scope>IDENTIFICATION</scope>
    <source>
        <tissue evidence="2">Leaf</tissue>
    </source>
</reference>
<reference evidence="1" key="1">
    <citation type="journal article" date="2014" name="Nat. Commun.">
        <title>The tobacco genome sequence and its comparison with those of tomato and potato.</title>
        <authorList>
            <person name="Sierro N."/>
            <person name="Battey J.N."/>
            <person name="Ouadi S."/>
            <person name="Bakaher N."/>
            <person name="Bovet L."/>
            <person name="Willig A."/>
            <person name="Goepfert S."/>
            <person name="Peitsch M.C."/>
            <person name="Ivanov N.V."/>
        </authorList>
    </citation>
    <scope>NUCLEOTIDE SEQUENCE [LARGE SCALE GENOMIC DNA]</scope>
</reference>
<gene>
    <name evidence="2" type="primary">LOC142180151</name>
</gene>
<protein>
    <submittedName>
        <fullName evidence="2">Uncharacterized protein LOC142180151</fullName>
    </submittedName>
</protein>
<evidence type="ECO:0000313" key="2">
    <source>
        <dbReference type="RefSeq" id="XP_075107187.1"/>
    </source>
</evidence>
<organism evidence="1 2">
    <name type="scientific">Nicotiana tabacum</name>
    <name type="common">Common tobacco</name>
    <dbReference type="NCBI Taxonomy" id="4097"/>
    <lineage>
        <taxon>Eukaryota</taxon>
        <taxon>Viridiplantae</taxon>
        <taxon>Streptophyta</taxon>
        <taxon>Embryophyta</taxon>
        <taxon>Tracheophyta</taxon>
        <taxon>Spermatophyta</taxon>
        <taxon>Magnoliopsida</taxon>
        <taxon>eudicotyledons</taxon>
        <taxon>Gunneridae</taxon>
        <taxon>Pentapetalae</taxon>
        <taxon>asterids</taxon>
        <taxon>lamiids</taxon>
        <taxon>Solanales</taxon>
        <taxon>Solanaceae</taxon>
        <taxon>Nicotianoideae</taxon>
        <taxon>Nicotianeae</taxon>
        <taxon>Nicotiana</taxon>
    </lineage>
</organism>
<dbReference type="RefSeq" id="XP_075107187.1">
    <property type="nucleotide sequence ID" value="XM_075251086.1"/>
</dbReference>
<keyword evidence="1" id="KW-1185">Reference proteome</keyword>
<accession>A0AC58UCG2</accession>